<keyword evidence="5" id="KW-0732">Signal</keyword>
<keyword evidence="12" id="KW-0675">Receptor</keyword>
<comment type="similarity">
    <text evidence="9">Belongs to the TonB-dependent receptor family.</text>
</comment>
<dbReference type="InterPro" id="IPR039426">
    <property type="entry name" value="TonB-dep_rcpt-like"/>
</dbReference>
<evidence type="ECO:0000313" key="13">
    <source>
        <dbReference type="Proteomes" id="UP000559010"/>
    </source>
</evidence>
<feature type="domain" description="TonB-dependent transporter Oar-like beta-barrel" evidence="11">
    <location>
        <begin position="236"/>
        <end position="316"/>
    </location>
</feature>
<comment type="subcellular location">
    <subcellularLocation>
        <location evidence="1 9">Cell outer membrane</location>
        <topology evidence="1 9">Multi-pass membrane protein</topology>
    </subcellularLocation>
</comment>
<dbReference type="Pfam" id="PF07715">
    <property type="entry name" value="Plug"/>
    <property type="match status" value="1"/>
</dbReference>
<accession>A0A848J2V5</accession>
<evidence type="ECO:0000259" key="10">
    <source>
        <dbReference type="Pfam" id="PF07715"/>
    </source>
</evidence>
<protein>
    <submittedName>
        <fullName evidence="12">TonB-dependent receptor</fullName>
    </submittedName>
</protein>
<evidence type="ECO:0000256" key="5">
    <source>
        <dbReference type="ARBA" id="ARBA00022729"/>
    </source>
</evidence>
<dbReference type="PANTHER" id="PTHR30069:SF46">
    <property type="entry name" value="OAR PROTEIN"/>
    <property type="match status" value="1"/>
</dbReference>
<dbReference type="Pfam" id="PF25183">
    <property type="entry name" value="OMP_b-brl_4"/>
    <property type="match status" value="3"/>
</dbReference>
<evidence type="ECO:0000256" key="9">
    <source>
        <dbReference type="PROSITE-ProRule" id="PRU01360"/>
    </source>
</evidence>
<comment type="caution">
    <text evidence="12">The sequence shown here is derived from an EMBL/GenBank/DDBJ whole genome shotgun (WGS) entry which is preliminary data.</text>
</comment>
<evidence type="ECO:0000256" key="7">
    <source>
        <dbReference type="ARBA" id="ARBA00023136"/>
    </source>
</evidence>
<dbReference type="GO" id="GO:0015344">
    <property type="term" value="F:siderophore uptake transmembrane transporter activity"/>
    <property type="evidence" value="ECO:0007669"/>
    <property type="project" value="TreeGrafter"/>
</dbReference>
<keyword evidence="13" id="KW-1185">Reference proteome</keyword>
<dbReference type="RefSeq" id="WP_169681255.1">
    <property type="nucleotide sequence ID" value="NZ_JABBNU010000006.1"/>
</dbReference>
<dbReference type="PROSITE" id="PS01156">
    <property type="entry name" value="TONB_DEPENDENT_REC_2"/>
    <property type="match status" value="1"/>
</dbReference>
<evidence type="ECO:0000256" key="8">
    <source>
        <dbReference type="ARBA" id="ARBA00023237"/>
    </source>
</evidence>
<feature type="domain" description="TonB-dependent transporter Oar-like beta-barrel" evidence="11">
    <location>
        <begin position="328"/>
        <end position="564"/>
    </location>
</feature>
<dbReference type="GO" id="GO:0009279">
    <property type="term" value="C:cell outer membrane"/>
    <property type="evidence" value="ECO:0007669"/>
    <property type="project" value="UniProtKB-SubCell"/>
</dbReference>
<keyword evidence="3 9" id="KW-1134">Transmembrane beta strand</keyword>
<proteinExistence type="inferred from homology"/>
<evidence type="ECO:0000256" key="6">
    <source>
        <dbReference type="ARBA" id="ARBA00023077"/>
    </source>
</evidence>
<dbReference type="InterPro" id="IPR010917">
    <property type="entry name" value="TonB_rcpt_CS"/>
</dbReference>
<dbReference type="Gene3D" id="2.170.130.10">
    <property type="entry name" value="TonB-dependent receptor, plug domain"/>
    <property type="match status" value="1"/>
</dbReference>
<reference evidence="12 13" key="1">
    <citation type="submission" date="2020-04" db="EMBL/GenBank/DDBJ databases">
        <title>Flammeovirgaceae bacterium KN852 isolated from deep sea.</title>
        <authorList>
            <person name="Zhang D.-C."/>
        </authorList>
    </citation>
    <scope>NUCLEOTIDE SEQUENCE [LARGE SCALE GENOMIC DNA]</scope>
    <source>
        <strain evidence="12 13">KN852</strain>
    </source>
</reference>
<dbReference type="InterPro" id="IPR036942">
    <property type="entry name" value="Beta-barrel_TonB_sf"/>
</dbReference>
<dbReference type="InterPro" id="IPR037066">
    <property type="entry name" value="Plug_dom_sf"/>
</dbReference>
<dbReference type="EMBL" id="JABBNU010000006">
    <property type="protein sequence ID" value="NMM48870.1"/>
    <property type="molecule type" value="Genomic_DNA"/>
</dbReference>
<keyword evidence="2 9" id="KW-0813">Transport</keyword>
<evidence type="ECO:0000256" key="4">
    <source>
        <dbReference type="ARBA" id="ARBA00022692"/>
    </source>
</evidence>
<keyword evidence="8 9" id="KW-0998">Cell outer membrane</keyword>
<keyword evidence="7 9" id="KW-0472">Membrane</keyword>
<evidence type="ECO:0000256" key="2">
    <source>
        <dbReference type="ARBA" id="ARBA00022448"/>
    </source>
</evidence>
<name>A0A848J2V5_9BACT</name>
<feature type="domain" description="TonB-dependent transporter Oar-like beta-barrel" evidence="11">
    <location>
        <begin position="570"/>
        <end position="971"/>
    </location>
</feature>
<gene>
    <name evidence="12" type="ORF">HH304_10705</name>
</gene>
<dbReference type="SUPFAM" id="SSF56935">
    <property type="entry name" value="Porins"/>
    <property type="match status" value="1"/>
</dbReference>
<keyword evidence="4 9" id="KW-0812">Transmembrane</keyword>
<dbReference type="GO" id="GO:0044718">
    <property type="term" value="P:siderophore transmembrane transport"/>
    <property type="evidence" value="ECO:0007669"/>
    <property type="project" value="TreeGrafter"/>
</dbReference>
<dbReference type="PROSITE" id="PS52016">
    <property type="entry name" value="TONB_DEPENDENT_REC_3"/>
    <property type="match status" value="1"/>
</dbReference>
<dbReference type="Proteomes" id="UP000559010">
    <property type="component" value="Unassembled WGS sequence"/>
</dbReference>
<dbReference type="Gene3D" id="2.40.170.20">
    <property type="entry name" value="TonB-dependent receptor, beta-barrel domain"/>
    <property type="match status" value="1"/>
</dbReference>
<dbReference type="InterPro" id="IPR057601">
    <property type="entry name" value="Oar-like_b-barrel"/>
</dbReference>
<organism evidence="12 13">
    <name type="scientific">Marinigracilibium pacificum</name>
    <dbReference type="NCBI Taxonomy" id="2729599"/>
    <lineage>
        <taxon>Bacteria</taxon>
        <taxon>Pseudomonadati</taxon>
        <taxon>Bacteroidota</taxon>
        <taxon>Cytophagia</taxon>
        <taxon>Cytophagales</taxon>
        <taxon>Flammeovirgaceae</taxon>
        <taxon>Marinigracilibium</taxon>
    </lineage>
</organism>
<dbReference type="PANTHER" id="PTHR30069">
    <property type="entry name" value="TONB-DEPENDENT OUTER MEMBRANE RECEPTOR"/>
    <property type="match status" value="1"/>
</dbReference>
<evidence type="ECO:0000256" key="1">
    <source>
        <dbReference type="ARBA" id="ARBA00004571"/>
    </source>
</evidence>
<dbReference type="AlphaFoldDB" id="A0A848J2V5"/>
<feature type="domain" description="TonB-dependent receptor plug" evidence="10">
    <location>
        <begin position="137"/>
        <end position="226"/>
    </location>
</feature>
<evidence type="ECO:0000259" key="11">
    <source>
        <dbReference type="Pfam" id="PF25183"/>
    </source>
</evidence>
<evidence type="ECO:0000256" key="3">
    <source>
        <dbReference type="ARBA" id="ARBA00022452"/>
    </source>
</evidence>
<sequence length="997" mass="111027">MRPLLMALISMVSVIQMFGQASMEISVISMEDNRPLSEIQIKISNEDIGFLEIYTTNEQGKIRVNGLSTSGKYHLEFDGNDDYVAFFQDGLALRSNQKASYIIALLPKSVRELDELTVTSGGLAQINTINAEVSSELEQADIQVLPVEGRDITRALYRLPNVTQATGFFPEAPNVSINGANSLFTNYLIDGMENNENFLGGMKFNIPVGFTRNITVLTNNYSAEYGWTGNGVFNVTTKSGTNDVTGEVFYLTRPGPVIDSSSPFAQRDLSGNQVKDGFMRNQFGFGMGLPLKKDKTFLYLNAEQTFDRKDNLLSVPDLGVNETVRGSNRFTYFSARVDQRWNSKVRTSFRVNSGLVDIERQGGGLEGGVTFPSAGNSQKRNSLLLSVQNTYPLGGGVAETNLQYGRFRWDYATPVNPNDPQVTLRNPDGVVIGVLGHPGYVFDALENTLNFQHKQNWILKNHSFKAGVEYIRSDHQLFGGGNPNGNYDVQLNQQQLDDLNALNKGAALGINDIPGDVTVLQYNIELRPQSFGKIQNRYSVYFEDLWSVNSNLNLTLGLRYDYDNLSSVGGSDGDFNNLAPRINANYKLNDRMSVRAGYGMFYEKILYAVYSDALQQNTTGSDYKKQIQALIDAGQLPQSTNIDEITFDGNLSATFDGSGITYLDGPASDEVMSERNAIFSGERRVINPEGYENPMTHQFNLGYQFQVNKNVLFYADLIHTRSYNLFRLRNLNAPEAYNVIYDSDFDGSDIRTPDEADATRPVPISNGSAVINGETLTGVARNVVMSESEGESRYWALNLNLVKNKDEGYFAYRISYTLSRLENNTEDINFRAMDANNFEGEWGASINDRRHVLSALLYYYPIKNLSVSLASLIQSGQPVNRIPQGFGTTDLNGDGSGFGDAYVGNSDRFPGESRNNDRLPWSNTFDLGVKYSFNLFDNSLELSADVFNLFNTINYSGYSNNATQSNQIQAGPKSSNTFVYRNAAPPRQFQFGVRYLF</sequence>
<keyword evidence="6" id="KW-0798">TonB box</keyword>
<evidence type="ECO:0000313" key="12">
    <source>
        <dbReference type="EMBL" id="NMM48870.1"/>
    </source>
</evidence>
<dbReference type="InterPro" id="IPR012910">
    <property type="entry name" value="Plug_dom"/>
</dbReference>